<dbReference type="PANTHER" id="PTHR43756:SF5">
    <property type="entry name" value="CHOLINE MONOOXYGENASE, CHLOROPLASTIC"/>
    <property type="match status" value="1"/>
</dbReference>
<evidence type="ECO:0000256" key="1">
    <source>
        <dbReference type="ARBA" id="ARBA00001962"/>
    </source>
</evidence>
<dbReference type="CDD" id="cd08884">
    <property type="entry name" value="RHO_alpha_C_GbcA-like"/>
    <property type="match status" value="1"/>
</dbReference>
<keyword evidence="6" id="KW-0411">Iron-sulfur</keyword>
<dbReference type="EMBL" id="BJMV01000017">
    <property type="protein sequence ID" value="GEB86563.1"/>
    <property type="molecule type" value="Genomic_DNA"/>
</dbReference>
<dbReference type="CDD" id="cd03469">
    <property type="entry name" value="Rieske_RO_Alpha_N"/>
    <property type="match status" value="1"/>
</dbReference>
<comment type="cofactor">
    <cofactor evidence="1">
        <name>Fe cation</name>
        <dbReference type="ChEBI" id="CHEBI:24875"/>
    </cofactor>
</comment>
<evidence type="ECO:0000259" key="8">
    <source>
        <dbReference type="PROSITE" id="PS51296"/>
    </source>
</evidence>
<gene>
    <name evidence="9" type="ORF">APE01nite_23600</name>
</gene>
<dbReference type="Proteomes" id="UP000317730">
    <property type="component" value="Unassembled WGS sequence"/>
</dbReference>
<evidence type="ECO:0000313" key="10">
    <source>
        <dbReference type="Proteomes" id="UP000317730"/>
    </source>
</evidence>
<evidence type="ECO:0000256" key="3">
    <source>
        <dbReference type="ARBA" id="ARBA00022723"/>
    </source>
</evidence>
<dbReference type="Pfam" id="PF00848">
    <property type="entry name" value="Ring_hydroxyl_A"/>
    <property type="match status" value="1"/>
</dbReference>
<organism evidence="9 10">
    <name type="scientific">Acetobacter peroxydans</name>
    <dbReference type="NCBI Taxonomy" id="104098"/>
    <lineage>
        <taxon>Bacteria</taxon>
        <taxon>Pseudomonadati</taxon>
        <taxon>Pseudomonadota</taxon>
        <taxon>Alphaproteobacteria</taxon>
        <taxon>Acetobacterales</taxon>
        <taxon>Acetobacteraceae</taxon>
        <taxon>Acetobacter</taxon>
    </lineage>
</organism>
<protein>
    <submittedName>
        <fullName evidence="9">(Fe-S)-binding protein</fullName>
    </submittedName>
</protein>
<dbReference type="PANTHER" id="PTHR43756">
    <property type="entry name" value="CHOLINE MONOOXYGENASE, CHLOROPLASTIC"/>
    <property type="match status" value="1"/>
</dbReference>
<keyword evidence="10" id="KW-1185">Reference proteome</keyword>
<keyword evidence="4" id="KW-0560">Oxidoreductase</keyword>
<dbReference type="SUPFAM" id="SSF55961">
    <property type="entry name" value="Bet v1-like"/>
    <property type="match status" value="1"/>
</dbReference>
<dbReference type="Gene3D" id="2.102.10.10">
    <property type="entry name" value="Rieske [2Fe-2S] iron-sulphur domain"/>
    <property type="match status" value="1"/>
</dbReference>
<dbReference type="InterPro" id="IPR036922">
    <property type="entry name" value="Rieske_2Fe-2S_sf"/>
</dbReference>
<dbReference type="InterPro" id="IPR015879">
    <property type="entry name" value="Ring_hydroxy_dOase_asu_C_dom"/>
</dbReference>
<keyword evidence="3" id="KW-0479">Metal-binding</keyword>
<dbReference type="PRINTS" id="PR00090">
    <property type="entry name" value="RNGDIOXGNASE"/>
</dbReference>
<dbReference type="Pfam" id="PF00355">
    <property type="entry name" value="Rieske"/>
    <property type="match status" value="1"/>
</dbReference>
<evidence type="ECO:0000256" key="6">
    <source>
        <dbReference type="ARBA" id="ARBA00023014"/>
    </source>
</evidence>
<dbReference type="SUPFAM" id="SSF50022">
    <property type="entry name" value="ISP domain"/>
    <property type="match status" value="1"/>
</dbReference>
<accession>A0A4Y3TXN7</accession>
<dbReference type="PROSITE" id="PS51296">
    <property type="entry name" value="RIESKE"/>
    <property type="match status" value="1"/>
</dbReference>
<evidence type="ECO:0000256" key="2">
    <source>
        <dbReference type="ARBA" id="ARBA00022714"/>
    </source>
</evidence>
<reference evidence="9 10" key="1">
    <citation type="submission" date="2019-06" db="EMBL/GenBank/DDBJ databases">
        <title>Whole genome shotgun sequence of Acetobacter peroxydans NBRC 13755.</title>
        <authorList>
            <person name="Hosoyama A."/>
            <person name="Uohara A."/>
            <person name="Ohji S."/>
            <person name="Ichikawa N."/>
        </authorList>
    </citation>
    <scope>NUCLEOTIDE SEQUENCE [LARGE SCALE GENOMIC DNA]</scope>
    <source>
        <strain evidence="9 10">NBRC 13755</strain>
    </source>
</reference>
<name>A0A4Y3TXN7_9PROT</name>
<evidence type="ECO:0000313" key="9">
    <source>
        <dbReference type="EMBL" id="GEB86563.1"/>
    </source>
</evidence>
<dbReference type="GO" id="GO:0016491">
    <property type="term" value="F:oxidoreductase activity"/>
    <property type="evidence" value="ECO:0007669"/>
    <property type="project" value="UniProtKB-KW"/>
</dbReference>
<feature type="domain" description="Rieske" evidence="8">
    <location>
        <begin position="61"/>
        <end position="167"/>
    </location>
</feature>
<keyword evidence="5" id="KW-0408">Iron</keyword>
<evidence type="ECO:0000256" key="5">
    <source>
        <dbReference type="ARBA" id="ARBA00023004"/>
    </source>
</evidence>
<feature type="region of interest" description="Disordered" evidence="7">
    <location>
        <begin position="271"/>
        <end position="292"/>
    </location>
</feature>
<proteinExistence type="predicted"/>
<dbReference type="GO" id="GO:0005506">
    <property type="term" value="F:iron ion binding"/>
    <property type="evidence" value="ECO:0007669"/>
    <property type="project" value="InterPro"/>
</dbReference>
<keyword evidence="2" id="KW-0001">2Fe-2S</keyword>
<comment type="caution">
    <text evidence="9">The sequence shown here is derived from an EMBL/GenBank/DDBJ whole genome shotgun (WGS) entry which is preliminary data.</text>
</comment>
<dbReference type="Gene3D" id="3.90.380.10">
    <property type="entry name" value="Naphthalene 1,2-dioxygenase Alpha Subunit, Chain A, domain 1"/>
    <property type="match status" value="1"/>
</dbReference>
<sequence>MWHSLVTAGEWHADGQGFENMTESIKALVERRVAGKSLDAPFYTSDEVFDLDMKAIFAKHWIFVASEPEVAEPGDALVVNVGTASVIIARDDNGEIRAFHNVCRHRGVRMIPEGKTMIGNIVCPYHSWTYGLDGKLKFYEHMGEDFKPGCNSLKPVALRSIGGLLFICLSDNPPGDIDEMARIMEPYLAPHNVREARVAHQVDLIELGNWKLTMENNRECYHCGPNHPELTIPLFAYGFGFSPTELDEEGRVAAQRYTDLIEVSRSRWEGEGLPSSEVDELTGRPTGFRTQRLPIDQSGESYTMDTRAACRMPIGAVQDKALGALSFWTQPNSWHHFMGDHVITFTALPLSADRTLVRTTWLVNKNAVEGVDYDLERLTEVWKATNQQDADLVEIAQQGAEDPAYETGFYSPYTEGLVEKFAVWYIERLKDYLA</sequence>
<dbReference type="GO" id="GO:0051537">
    <property type="term" value="F:2 iron, 2 sulfur cluster binding"/>
    <property type="evidence" value="ECO:0007669"/>
    <property type="project" value="UniProtKB-KW"/>
</dbReference>
<dbReference type="InterPro" id="IPR017941">
    <property type="entry name" value="Rieske_2Fe-2S"/>
</dbReference>
<dbReference type="AlphaFoldDB" id="A0A4Y3TXN7"/>
<evidence type="ECO:0000256" key="4">
    <source>
        <dbReference type="ARBA" id="ARBA00023002"/>
    </source>
</evidence>
<evidence type="ECO:0000256" key="7">
    <source>
        <dbReference type="SAM" id="MobiDB-lite"/>
    </source>
</evidence>
<dbReference type="InterPro" id="IPR001663">
    <property type="entry name" value="Rng_hydr_dOase-A"/>
</dbReference>